<evidence type="ECO:0000313" key="4">
    <source>
        <dbReference type="EMBL" id="GAA0264025.1"/>
    </source>
</evidence>
<keyword evidence="3" id="KW-0808">Transferase</keyword>
<dbReference type="InterPro" id="IPR029044">
    <property type="entry name" value="Nucleotide-diphossugar_trans"/>
</dbReference>
<evidence type="ECO:0000256" key="3">
    <source>
        <dbReference type="ARBA" id="ARBA00022679"/>
    </source>
</evidence>
<evidence type="ECO:0000256" key="2">
    <source>
        <dbReference type="ARBA" id="ARBA00022676"/>
    </source>
</evidence>
<evidence type="ECO:0000313" key="5">
    <source>
        <dbReference type="Proteomes" id="UP001500657"/>
    </source>
</evidence>
<protein>
    <submittedName>
        <fullName evidence="4">Glycosyltransferase family 2 protein</fullName>
    </submittedName>
</protein>
<sequence>MAELSTAPFLGTLRVHSVLYGNEPSRIDQAIAHLERAADIAIAGGVFSEISLVYGDCSPTSELEPAVVAYARPGSALHGVEYRYFDANLGSAQGHNRLLEDLVDDYVLIMNPDIMMAPNALVELAKSFVDARAGMVEAKQLPIEHPKEYDLVSGETSWAATACTMIPTSLIRELGGFDHETFFLYCDDVDFSWRVRLAGKKVIYRPSAAAFHDKRLGAKGKWVAGAAEKYYSAEAALMLAYKYHREDIVADVLKYFRITNDETLLAAAKQFETRRETGKLPMQIDPSHKVAVFQDGAYAPHRFVM</sequence>
<evidence type="ECO:0000256" key="1">
    <source>
        <dbReference type="ARBA" id="ARBA00006739"/>
    </source>
</evidence>
<dbReference type="Proteomes" id="UP001500657">
    <property type="component" value="Unassembled WGS sequence"/>
</dbReference>
<proteinExistence type="inferred from homology"/>
<accession>A0ABP3EI02</accession>
<dbReference type="PANTHER" id="PTHR43179:SF12">
    <property type="entry name" value="GALACTOFURANOSYLTRANSFERASE GLFT2"/>
    <property type="match status" value="1"/>
</dbReference>
<dbReference type="EMBL" id="BAAAFO010000005">
    <property type="protein sequence ID" value="GAA0264025.1"/>
    <property type="molecule type" value="Genomic_DNA"/>
</dbReference>
<gene>
    <name evidence="4" type="ORF">GCM10009126_32180</name>
</gene>
<dbReference type="SUPFAM" id="SSF53448">
    <property type="entry name" value="Nucleotide-diphospho-sugar transferases"/>
    <property type="match status" value="1"/>
</dbReference>
<dbReference type="PANTHER" id="PTHR43179">
    <property type="entry name" value="RHAMNOSYLTRANSFERASE WBBL"/>
    <property type="match status" value="1"/>
</dbReference>
<comment type="similarity">
    <text evidence="1">Belongs to the glycosyltransferase 2 family.</text>
</comment>
<organism evidence="4 5">
    <name type="scientific">Rhodanobacter caeni</name>
    <dbReference type="NCBI Taxonomy" id="657654"/>
    <lineage>
        <taxon>Bacteria</taxon>
        <taxon>Pseudomonadati</taxon>
        <taxon>Pseudomonadota</taxon>
        <taxon>Gammaproteobacteria</taxon>
        <taxon>Lysobacterales</taxon>
        <taxon>Rhodanobacteraceae</taxon>
        <taxon>Rhodanobacter</taxon>
    </lineage>
</organism>
<keyword evidence="5" id="KW-1185">Reference proteome</keyword>
<keyword evidence="2" id="KW-0328">Glycosyltransferase</keyword>
<reference evidence="5" key="1">
    <citation type="journal article" date="2019" name="Int. J. Syst. Evol. Microbiol.">
        <title>The Global Catalogue of Microorganisms (GCM) 10K type strain sequencing project: providing services to taxonomists for standard genome sequencing and annotation.</title>
        <authorList>
            <consortium name="The Broad Institute Genomics Platform"/>
            <consortium name="The Broad Institute Genome Sequencing Center for Infectious Disease"/>
            <person name="Wu L."/>
            <person name="Ma J."/>
        </authorList>
    </citation>
    <scope>NUCLEOTIDE SEQUENCE [LARGE SCALE GENOMIC DNA]</scope>
    <source>
        <strain evidence="5">JCM 16242</strain>
    </source>
</reference>
<comment type="caution">
    <text evidence="4">The sequence shown here is derived from an EMBL/GenBank/DDBJ whole genome shotgun (WGS) entry which is preliminary data.</text>
</comment>
<dbReference type="Gene3D" id="3.90.550.10">
    <property type="entry name" value="Spore Coat Polysaccharide Biosynthesis Protein SpsA, Chain A"/>
    <property type="match status" value="1"/>
</dbReference>
<dbReference type="RefSeq" id="WP_343883860.1">
    <property type="nucleotide sequence ID" value="NZ_BAAAFO010000005.1"/>
</dbReference>
<name>A0ABP3EI02_9GAMM</name>